<evidence type="ECO:0000313" key="1">
    <source>
        <dbReference type="EMBL" id="SVE18424.1"/>
    </source>
</evidence>
<reference evidence="1" key="1">
    <citation type="submission" date="2018-05" db="EMBL/GenBank/DDBJ databases">
        <authorList>
            <person name="Lanie J.A."/>
            <person name="Ng W.-L."/>
            <person name="Kazmierczak K.M."/>
            <person name="Andrzejewski T.M."/>
            <person name="Davidsen T.M."/>
            <person name="Wayne K.J."/>
            <person name="Tettelin H."/>
            <person name="Glass J.I."/>
            <person name="Rusch D."/>
            <person name="Podicherti R."/>
            <person name="Tsui H.-C.T."/>
            <person name="Winkler M.E."/>
        </authorList>
    </citation>
    <scope>NUCLEOTIDE SEQUENCE</scope>
</reference>
<name>A0A383BEY7_9ZZZZ</name>
<dbReference type="AlphaFoldDB" id="A0A383BEY7"/>
<dbReference type="SUPFAM" id="SSF53098">
    <property type="entry name" value="Ribonuclease H-like"/>
    <property type="match status" value="1"/>
</dbReference>
<proteinExistence type="predicted"/>
<dbReference type="InterPro" id="IPR012337">
    <property type="entry name" value="RNaseH-like_sf"/>
</dbReference>
<feature type="non-terminal residue" evidence="1">
    <location>
        <position position="139"/>
    </location>
</feature>
<dbReference type="EMBL" id="UINC01199819">
    <property type="protein sequence ID" value="SVE18424.1"/>
    <property type="molecule type" value="Genomic_DNA"/>
</dbReference>
<gene>
    <name evidence="1" type="ORF">METZ01_LOCUS471278</name>
</gene>
<protein>
    <submittedName>
        <fullName evidence="1">Uncharacterized protein</fullName>
    </submittedName>
</protein>
<organism evidence="1">
    <name type="scientific">marine metagenome</name>
    <dbReference type="NCBI Taxonomy" id="408172"/>
    <lineage>
        <taxon>unclassified sequences</taxon>
        <taxon>metagenomes</taxon>
        <taxon>ecological metagenomes</taxon>
    </lineage>
</organism>
<accession>A0A383BEY7</accession>
<sequence>MDGEPVQHVGCRRVPQVRGLAETLHKAGLRTYEADLGYPRQYLIHRGLRGSVTIAGTWRKGQGVDRVYVEPDLAPSDWEPELHVLALDLETLPDASQILSCGFVNWGGDESVEEVHLLGDVRTNDPDHVYCHADERHLV</sequence>